<keyword evidence="1" id="KW-0812">Transmembrane</keyword>
<keyword evidence="1" id="KW-0472">Membrane</keyword>
<dbReference type="EMBL" id="JBHMFA010000017">
    <property type="protein sequence ID" value="MFB9106351.1"/>
    <property type="molecule type" value="Genomic_DNA"/>
</dbReference>
<evidence type="ECO:0000313" key="3">
    <source>
        <dbReference type="EMBL" id="MFB9106351.1"/>
    </source>
</evidence>
<dbReference type="Proteomes" id="UP001589590">
    <property type="component" value="Unassembled WGS sequence"/>
</dbReference>
<comment type="caution">
    <text evidence="3">The sequence shown here is derived from an EMBL/GenBank/DDBJ whole genome shotgun (WGS) entry which is preliminary data.</text>
</comment>
<keyword evidence="1" id="KW-1133">Transmembrane helix</keyword>
<gene>
    <name evidence="3" type="ORF">ACFFU1_15705</name>
</gene>
<dbReference type="NCBIfam" id="TIGR02226">
    <property type="entry name" value="two_anch"/>
    <property type="match status" value="1"/>
</dbReference>
<keyword evidence="4" id="KW-1185">Reference proteome</keyword>
<evidence type="ECO:0000259" key="2">
    <source>
        <dbReference type="Pfam" id="PF07584"/>
    </source>
</evidence>
<feature type="transmembrane region" description="Helical" evidence="1">
    <location>
        <begin position="56"/>
        <end position="78"/>
    </location>
</feature>
<name>A0ABV5H3M2_9FLAO</name>
<reference evidence="3 4" key="1">
    <citation type="submission" date="2024-09" db="EMBL/GenBank/DDBJ databases">
        <authorList>
            <person name="Sun Q."/>
            <person name="Mori K."/>
        </authorList>
    </citation>
    <scope>NUCLEOTIDE SEQUENCE [LARGE SCALE GENOMIC DNA]</scope>
    <source>
        <strain evidence="3 4">CECT 8300</strain>
    </source>
</reference>
<protein>
    <submittedName>
        <fullName evidence="3">BatA and WFA domain-containing protein</fullName>
    </submittedName>
</protein>
<dbReference type="InterPro" id="IPR036465">
    <property type="entry name" value="vWFA_dom_sf"/>
</dbReference>
<dbReference type="InterPro" id="IPR024163">
    <property type="entry name" value="Aerotolerance_reg_N"/>
</dbReference>
<dbReference type="SUPFAM" id="SSF53300">
    <property type="entry name" value="vWA-like"/>
    <property type="match status" value="1"/>
</dbReference>
<proteinExistence type="predicted"/>
<feature type="domain" description="Aerotolerance regulator N-terminal" evidence="2">
    <location>
        <begin position="1"/>
        <end position="76"/>
    </location>
</feature>
<dbReference type="PANTHER" id="PTHR37464:SF1">
    <property type="entry name" value="BLL2463 PROTEIN"/>
    <property type="match status" value="1"/>
</dbReference>
<dbReference type="InterPro" id="IPR011933">
    <property type="entry name" value="Double_TM_dom"/>
</dbReference>
<evidence type="ECO:0000313" key="4">
    <source>
        <dbReference type="Proteomes" id="UP001589590"/>
    </source>
</evidence>
<organism evidence="3 4">
    <name type="scientific">Algibacter miyuki</name>
    <dbReference type="NCBI Taxonomy" id="1306933"/>
    <lineage>
        <taxon>Bacteria</taxon>
        <taxon>Pseudomonadati</taxon>
        <taxon>Bacteroidota</taxon>
        <taxon>Flavobacteriia</taxon>
        <taxon>Flavobacteriales</taxon>
        <taxon>Flavobacteriaceae</taxon>
        <taxon>Algibacter</taxon>
    </lineage>
</organism>
<dbReference type="RefSeq" id="WP_290270212.1">
    <property type="nucleotide sequence ID" value="NZ_JAUFQP010000010.1"/>
</dbReference>
<dbReference type="PANTHER" id="PTHR37464">
    <property type="entry name" value="BLL2463 PROTEIN"/>
    <property type="match status" value="1"/>
</dbReference>
<feature type="transmembrane region" description="Helical" evidence="1">
    <location>
        <begin position="6"/>
        <end position="24"/>
    </location>
</feature>
<dbReference type="Gene3D" id="3.40.50.410">
    <property type="entry name" value="von Willebrand factor, type A domain"/>
    <property type="match status" value="1"/>
</dbReference>
<feature type="transmembrane region" description="Helical" evidence="1">
    <location>
        <begin position="618"/>
        <end position="640"/>
    </location>
</feature>
<sequence>MQFKHPELLYALFLLLIPIIVHLFQLRKFEKVSFTNVAFLKEAKLQARKSSQIKKWLVLCTRLLLLACIVLAFAQPIIANKNVFKSKKETVIYLDNSFSMQAKGNQGELLKRAVQDIIEQVPEDDNISIITNSQVFKNTTIKSIKNELLQLNYAETPLTTTAALLKSNTFFSKDKNSLKKLIFISDFQETEHPILVDKDSLKLTHFVQLQPVNVENISVDSLYISEKSASEITLKVLLKNNGKAIENLPVSLFNNDTLIAKTSVPVNKEAFTEFTLPSNKIINGKVSINDISLQFDNSLFFNINNTSKVNVLAINAADDGFLKRIYTNSEFNYTGTALNQLNYNILESQNLIILNEINAIPNALTAALKQFTDEGGSLLIIPSINISVASYNALFQNNQTTFGPINTSEKRITSINYSHPLYSNGVFEKQVSNFQYPKVNGFYNVHSNSISSILKYEDTKPFLFQNKNTFVFTSALNSKNSNFKNSPLIVPTLYNIGKYSFKIPEIYYNIGKNNSFEVNTQLQQDAVLSLVNETANNIPEQRIFNNKVQIKTSETPNTAGIYAIKNKTETIKNVSYNYGRTESKLVYTNLSHTKNMHLSHSVADVFDTIKSDTKINALWKWFVIFALAFLLIEMCILKYFK</sequence>
<dbReference type="Pfam" id="PF07584">
    <property type="entry name" value="BatA"/>
    <property type="match status" value="1"/>
</dbReference>
<accession>A0ABV5H3M2</accession>
<evidence type="ECO:0000256" key="1">
    <source>
        <dbReference type="SAM" id="Phobius"/>
    </source>
</evidence>